<keyword evidence="2" id="KW-0805">Transcription regulation</keyword>
<dbReference type="Pfam" id="PF00072">
    <property type="entry name" value="Response_reg"/>
    <property type="match status" value="1"/>
</dbReference>
<keyword evidence="3 9" id="KW-0238">DNA-binding</keyword>
<keyword evidence="1 5" id="KW-0597">Phosphoprotein</keyword>
<dbReference type="PROSITE" id="PS50043">
    <property type="entry name" value="HTH_LUXR_2"/>
    <property type="match status" value="1"/>
</dbReference>
<keyword evidence="4" id="KW-0804">Transcription</keyword>
<dbReference type="PROSITE" id="PS00622">
    <property type="entry name" value="HTH_LUXR_1"/>
    <property type="match status" value="1"/>
</dbReference>
<dbReference type="InterPro" id="IPR001789">
    <property type="entry name" value="Sig_transdc_resp-reg_receiver"/>
</dbReference>
<dbReference type="InterPro" id="IPR036388">
    <property type="entry name" value="WH-like_DNA-bd_sf"/>
</dbReference>
<dbReference type="AlphaFoldDB" id="A0A401ZXW3"/>
<dbReference type="CDD" id="cd06170">
    <property type="entry name" value="LuxR_C_like"/>
    <property type="match status" value="1"/>
</dbReference>
<feature type="compositionally biased region" description="Polar residues" evidence="6">
    <location>
        <begin position="149"/>
        <end position="158"/>
    </location>
</feature>
<dbReference type="GO" id="GO:0006355">
    <property type="term" value="P:regulation of DNA-templated transcription"/>
    <property type="evidence" value="ECO:0007669"/>
    <property type="project" value="InterPro"/>
</dbReference>
<gene>
    <name evidence="9" type="ORF">KTT_15670</name>
</gene>
<evidence type="ECO:0000256" key="1">
    <source>
        <dbReference type="ARBA" id="ARBA00022553"/>
    </source>
</evidence>
<keyword evidence="10" id="KW-1185">Reference proteome</keyword>
<feature type="domain" description="HTH luxR-type" evidence="7">
    <location>
        <begin position="155"/>
        <end position="220"/>
    </location>
</feature>
<evidence type="ECO:0000256" key="5">
    <source>
        <dbReference type="PROSITE-ProRule" id="PRU00169"/>
    </source>
</evidence>
<dbReference type="InterPro" id="IPR016032">
    <property type="entry name" value="Sig_transdc_resp-reg_C-effctor"/>
</dbReference>
<dbReference type="SMART" id="SM00421">
    <property type="entry name" value="HTH_LUXR"/>
    <property type="match status" value="1"/>
</dbReference>
<organism evidence="9 10">
    <name type="scientific">Tengunoibacter tsumagoiensis</name>
    <dbReference type="NCBI Taxonomy" id="2014871"/>
    <lineage>
        <taxon>Bacteria</taxon>
        <taxon>Bacillati</taxon>
        <taxon>Chloroflexota</taxon>
        <taxon>Ktedonobacteria</taxon>
        <taxon>Ktedonobacterales</taxon>
        <taxon>Dictyobacteraceae</taxon>
        <taxon>Tengunoibacter</taxon>
    </lineage>
</organism>
<dbReference type="SUPFAM" id="SSF46894">
    <property type="entry name" value="C-terminal effector domain of the bipartite response regulators"/>
    <property type="match status" value="1"/>
</dbReference>
<dbReference type="InterPro" id="IPR058245">
    <property type="entry name" value="NreC/VraR/RcsB-like_REC"/>
</dbReference>
<accession>A0A401ZXW3</accession>
<protein>
    <submittedName>
        <fullName evidence="9">DNA-binding response regulator</fullName>
    </submittedName>
</protein>
<dbReference type="PRINTS" id="PR00038">
    <property type="entry name" value="HTHLUXR"/>
</dbReference>
<dbReference type="GO" id="GO:0003677">
    <property type="term" value="F:DNA binding"/>
    <property type="evidence" value="ECO:0007669"/>
    <property type="project" value="UniProtKB-KW"/>
</dbReference>
<dbReference type="PROSITE" id="PS50110">
    <property type="entry name" value="RESPONSE_REGULATORY"/>
    <property type="match status" value="1"/>
</dbReference>
<dbReference type="InterPro" id="IPR011006">
    <property type="entry name" value="CheY-like_superfamily"/>
</dbReference>
<feature type="domain" description="Response regulatory" evidence="8">
    <location>
        <begin position="1"/>
        <end position="91"/>
    </location>
</feature>
<feature type="modified residue" description="4-aspartylphosphate" evidence="5">
    <location>
        <position position="26"/>
    </location>
</feature>
<dbReference type="Proteomes" id="UP000287352">
    <property type="component" value="Unassembled WGS sequence"/>
</dbReference>
<evidence type="ECO:0000256" key="3">
    <source>
        <dbReference type="ARBA" id="ARBA00023125"/>
    </source>
</evidence>
<evidence type="ECO:0000256" key="2">
    <source>
        <dbReference type="ARBA" id="ARBA00023015"/>
    </source>
</evidence>
<evidence type="ECO:0000259" key="7">
    <source>
        <dbReference type="PROSITE" id="PS50043"/>
    </source>
</evidence>
<dbReference type="GO" id="GO:0000160">
    <property type="term" value="P:phosphorelay signal transduction system"/>
    <property type="evidence" value="ECO:0007669"/>
    <property type="project" value="InterPro"/>
</dbReference>
<comment type="caution">
    <text evidence="9">The sequence shown here is derived from an EMBL/GenBank/DDBJ whole genome shotgun (WGS) entry which is preliminary data.</text>
</comment>
<feature type="region of interest" description="Disordered" evidence="6">
    <location>
        <begin position="130"/>
        <end position="165"/>
    </location>
</feature>
<dbReference type="EMBL" id="BIFR01000001">
    <property type="protein sequence ID" value="GCE11708.1"/>
    <property type="molecule type" value="Genomic_DNA"/>
</dbReference>
<proteinExistence type="predicted"/>
<evidence type="ECO:0000256" key="6">
    <source>
        <dbReference type="SAM" id="MobiDB-lite"/>
    </source>
</evidence>
<evidence type="ECO:0000313" key="10">
    <source>
        <dbReference type="Proteomes" id="UP000287352"/>
    </source>
</evidence>
<dbReference type="InterPro" id="IPR000792">
    <property type="entry name" value="Tscrpt_reg_LuxR_C"/>
</dbReference>
<dbReference type="Gene3D" id="1.10.10.10">
    <property type="entry name" value="Winged helix-like DNA-binding domain superfamily/Winged helix DNA-binding domain"/>
    <property type="match status" value="1"/>
</dbReference>
<evidence type="ECO:0000259" key="8">
    <source>
        <dbReference type="PROSITE" id="PS50110"/>
    </source>
</evidence>
<evidence type="ECO:0000256" key="4">
    <source>
        <dbReference type="ARBA" id="ARBA00023163"/>
    </source>
</evidence>
<dbReference type="PANTHER" id="PTHR43214:SF24">
    <property type="entry name" value="TRANSCRIPTIONAL REGULATORY PROTEIN NARL-RELATED"/>
    <property type="match status" value="1"/>
</dbReference>
<name>A0A401ZXW3_9CHLR</name>
<dbReference type="CDD" id="cd17535">
    <property type="entry name" value="REC_NarL-like"/>
    <property type="match status" value="1"/>
</dbReference>
<dbReference type="Gene3D" id="3.40.50.2300">
    <property type="match status" value="1"/>
</dbReference>
<evidence type="ECO:0000313" key="9">
    <source>
        <dbReference type="EMBL" id="GCE11708.1"/>
    </source>
</evidence>
<sequence length="220" mass="24327">MVAEASNGQEAELQAAETQPDVILMDVDMPDCNGFEATERVLACSPNSRVVIFTANHQEQHLFQAIQKGAMGYITKDIEPEALVHALRCAARNDLCIPGAFASQVLTHLRSLWKSPATYANLLGSTAAVSYRTPRRPTSTHEPSEPSLDPQTAPSTATPRPLTDRERQILDLMRKGRKNREIAGELCIAESTVHKHVQNIFEKLHARNRTEAIYLTSVES</sequence>
<reference evidence="10" key="1">
    <citation type="submission" date="2018-12" db="EMBL/GenBank/DDBJ databases">
        <title>Tengunoibacter tsumagoiensis gen. nov., sp. nov., Dictyobacter kobayashii sp. nov., D. alpinus sp. nov., and D. joshuensis sp. nov. and description of Dictyobacteraceae fam. nov. within the order Ktedonobacterales isolated from Tengu-no-mugimeshi.</title>
        <authorList>
            <person name="Wang C.M."/>
            <person name="Zheng Y."/>
            <person name="Sakai Y."/>
            <person name="Toyoda A."/>
            <person name="Minakuchi Y."/>
            <person name="Abe K."/>
            <person name="Yokota A."/>
            <person name="Yabe S."/>
        </authorList>
    </citation>
    <scope>NUCLEOTIDE SEQUENCE [LARGE SCALE GENOMIC DNA]</scope>
    <source>
        <strain evidence="10">Uno3</strain>
    </source>
</reference>
<dbReference type="SMART" id="SM00448">
    <property type="entry name" value="REC"/>
    <property type="match status" value="1"/>
</dbReference>
<dbReference type="InterPro" id="IPR039420">
    <property type="entry name" value="WalR-like"/>
</dbReference>
<dbReference type="PANTHER" id="PTHR43214">
    <property type="entry name" value="TWO-COMPONENT RESPONSE REGULATOR"/>
    <property type="match status" value="1"/>
</dbReference>
<dbReference type="Pfam" id="PF00196">
    <property type="entry name" value="GerE"/>
    <property type="match status" value="1"/>
</dbReference>
<dbReference type="SUPFAM" id="SSF52172">
    <property type="entry name" value="CheY-like"/>
    <property type="match status" value="1"/>
</dbReference>